<evidence type="ECO:0000256" key="4">
    <source>
        <dbReference type="ARBA" id="ARBA00023125"/>
    </source>
</evidence>
<dbReference type="Gene3D" id="3.90.199.10">
    <property type="entry name" value="Topoisomerase II, domain 5"/>
    <property type="match status" value="1"/>
</dbReference>
<sequence>MEENEELNEVPKENQEDAQDTLTKVTGMYKDWFLDYASYVILERAVPAIEDGFKPVQRRIMHALKELDDGRYNKVANVVGHTMQYHPHGDASIADAMVQIGQKDLLIDTQGNWGNILTGDSAAASRYIEARLTKFALEVVFSPKITEWQLSYDGRKKEPVNLPVKFPLLLAQGAEGIAVGLSTKVLPHNFNELIDASIKHLKGQKFTLYPDFPTSGIIDVSNYNDGLRGGKIRVRAKIHQLDKNTLVIKEIPYGTNTSSLIDSILKANEKGKIKIKKIEDNTAAEVEILVHLPSGLSPDKTIDALYAFTSCESSISPLGCIIEDNKPLFIGVTEMLQRSTDYTVELLKAELEIQLGELEEQWHFTSLERIFIENRIYRDIEEEETWEGVIAAIDKGLAPHTTHLKRKVTEDDIVRLTEIRIKRISKFDLDKAQQYLDSLEEKIAEVKHHLANLIDFAISYFKSLKEKYGKGRERKSEIRIFDDIEATKVVIRNTKLYVNREEGFVGTSLKRDEYVTDCSDIDDIIVFTKEGKMMIAKVDSKIFIGKNIIHVAVFKKKDKRTIYNMIYKDGKGGASYIKRFNVTGITRDKPYDLTNGKPQSEVLYFSANPNGEAEVITVHLRQVGSIKKLKWDIDFADVLIKGRASKGNIVTKYSIKRIELKEKGVSTLKPRKIWFDEIVRRLNVDGRGELLGEFKGDDMLLVVTQKGVAKTFIPNLSTHFDEDMVVLEKWNPNKPLCAIYFEGEKDRYYVKRFMIENENKEELFISEHPKSFLELVSTDWRPVVEIEFSKPRGKDAKPNQIIDLEDFISVKGIKALGNQLTSDKVKNINALDPLPFEEPKENETSEIEVVDEESIVADQKMDSSNNGISTGGSKKEKKPSKDDDDGQTALF</sequence>
<dbReference type="SMART" id="SM00434">
    <property type="entry name" value="TOP4c"/>
    <property type="match status" value="1"/>
</dbReference>
<accession>A0A1X7JC50</accession>
<dbReference type="GO" id="GO:0005737">
    <property type="term" value="C:cytoplasm"/>
    <property type="evidence" value="ECO:0007669"/>
    <property type="project" value="TreeGrafter"/>
</dbReference>
<feature type="region of interest" description="Disordered" evidence="7">
    <location>
        <begin position="834"/>
        <end position="891"/>
    </location>
</feature>
<reference evidence="10" key="1">
    <citation type="submission" date="2017-04" db="EMBL/GenBank/DDBJ databases">
        <authorList>
            <person name="Varghese N."/>
            <person name="Submissions S."/>
        </authorList>
    </citation>
    <scope>NUCLEOTIDE SEQUENCE [LARGE SCALE GENOMIC DNA]</scope>
    <source>
        <strain evidence="10">DSM 19835</strain>
    </source>
</reference>
<feature type="active site" description="O-(5'-phospho-DNA)-tyrosine intermediate" evidence="6">
    <location>
        <position position="127"/>
    </location>
</feature>
<evidence type="ECO:0000313" key="10">
    <source>
        <dbReference type="Proteomes" id="UP000193420"/>
    </source>
</evidence>
<dbReference type="InterPro" id="IPR050220">
    <property type="entry name" value="Type_II_DNA_Topoisomerases"/>
</dbReference>
<dbReference type="InterPro" id="IPR013758">
    <property type="entry name" value="Topo_IIA_A/C_ab"/>
</dbReference>
<dbReference type="NCBIfam" id="NF009397">
    <property type="entry name" value="PRK12758.1"/>
    <property type="match status" value="1"/>
</dbReference>
<dbReference type="PANTHER" id="PTHR43493">
    <property type="entry name" value="DNA GYRASE/TOPOISOMERASE SUBUNIT A"/>
    <property type="match status" value="1"/>
</dbReference>
<evidence type="ECO:0000256" key="7">
    <source>
        <dbReference type="SAM" id="MobiDB-lite"/>
    </source>
</evidence>
<name>A0A1X7JC50_9FLAO</name>
<evidence type="ECO:0000256" key="6">
    <source>
        <dbReference type="PROSITE-ProRule" id="PRU01384"/>
    </source>
</evidence>
<evidence type="ECO:0000256" key="2">
    <source>
        <dbReference type="ARBA" id="ARBA00008263"/>
    </source>
</evidence>
<dbReference type="GO" id="GO:0009330">
    <property type="term" value="C:DNA topoisomerase type II (double strand cut, ATP-hydrolyzing) complex"/>
    <property type="evidence" value="ECO:0007669"/>
    <property type="project" value="TreeGrafter"/>
</dbReference>
<feature type="compositionally biased region" description="Acidic residues" evidence="7">
    <location>
        <begin position="844"/>
        <end position="855"/>
    </location>
</feature>
<feature type="domain" description="Topo IIA-type catalytic" evidence="8">
    <location>
        <begin position="46"/>
        <end position="496"/>
    </location>
</feature>
<dbReference type="InterPro" id="IPR013757">
    <property type="entry name" value="Topo_IIA_A_a_sf"/>
</dbReference>
<dbReference type="SUPFAM" id="SSF56719">
    <property type="entry name" value="Type II DNA topoisomerase"/>
    <property type="match status" value="1"/>
</dbReference>
<protein>
    <submittedName>
        <fullName evidence="9">Topoisomerase-4 subunit A</fullName>
    </submittedName>
</protein>
<dbReference type="GO" id="GO:0003677">
    <property type="term" value="F:DNA binding"/>
    <property type="evidence" value="ECO:0007669"/>
    <property type="project" value="UniProtKB-UniRule"/>
</dbReference>
<feature type="compositionally biased region" description="Acidic residues" evidence="7">
    <location>
        <begin position="882"/>
        <end position="891"/>
    </location>
</feature>
<dbReference type="Pfam" id="PF00521">
    <property type="entry name" value="DNA_topoisoIV"/>
    <property type="match status" value="1"/>
</dbReference>
<dbReference type="InterPro" id="IPR013760">
    <property type="entry name" value="Topo_IIA-like_dom_sf"/>
</dbReference>
<dbReference type="Gene3D" id="3.30.1360.40">
    <property type="match status" value="1"/>
</dbReference>
<evidence type="ECO:0000259" key="8">
    <source>
        <dbReference type="PROSITE" id="PS52040"/>
    </source>
</evidence>
<dbReference type="Gene3D" id="1.10.268.10">
    <property type="entry name" value="Topoisomerase, domain 3"/>
    <property type="match status" value="1"/>
</dbReference>
<keyword evidence="3 6" id="KW-0799">Topoisomerase</keyword>
<dbReference type="PANTHER" id="PTHR43493:SF5">
    <property type="entry name" value="DNA GYRASE SUBUNIT A, CHLOROPLASTIC_MITOCHONDRIAL"/>
    <property type="match status" value="1"/>
</dbReference>
<dbReference type="OrthoDB" id="9806486at2"/>
<dbReference type="EMBL" id="FXAO01000003">
    <property type="protein sequence ID" value="SMG24953.1"/>
    <property type="molecule type" value="Genomic_DNA"/>
</dbReference>
<proteinExistence type="inferred from homology"/>
<keyword evidence="4 6" id="KW-0238">DNA-binding</keyword>
<evidence type="ECO:0000256" key="1">
    <source>
        <dbReference type="ARBA" id="ARBA00000185"/>
    </source>
</evidence>
<dbReference type="RefSeq" id="WP_085497886.1">
    <property type="nucleotide sequence ID" value="NZ_FXAO01000003.1"/>
</dbReference>
<gene>
    <name evidence="9" type="ORF">SAMN03080602_01610</name>
</gene>
<comment type="catalytic activity">
    <reaction evidence="1 6">
        <text>ATP-dependent breakage, passage and rejoining of double-stranded DNA.</text>
        <dbReference type="EC" id="5.6.2.2"/>
    </reaction>
</comment>
<dbReference type="NCBIfam" id="NF007209">
    <property type="entry name" value="PRK09631.1"/>
    <property type="match status" value="1"/>
</dbReference>
<keyword evidence="10" id="KW-1185">Reference proteome</keyword>
<evidence type="ECO:0000256" key="3">
    <source>
        <dbReference type="ARBA" id="ARBA00023029"/>
    </source>
</evidence>
<dbReference type="STRING" id="188872.SAMN03080602_01610"/>
<dbReference type="PROSITE" id="PS52040">
    <property type="entry name" value="TOPO_IIA"/>
    <property type="match status" value="1"/>
</dbReference>
<evidence type="ECO:0000256" key="5">
    <source>
        <dbReference type="ARBA" id="ARBA00023235"/>
    </source>
</evidence>
<comment type="similarity">
    <text evidence="2">Belongs to the type II topoisomerase GyrA/ParC subunit family.</text>
</comment>
<keyword evidence="5 6" id="KW-0413">Isomerase</keyword>
<evidence type="ECO:0000313" key="9">
    <source>
        <dbReference type="EMBL" id="SMG24953.1"/>
    </source>
</evidence>
<dbReference type="AlphaFoldDB" id="A0A1X7JC50"/>
<dbReference type="GO" id="GO:0005524">
    <property type="term" value="F:ATP binding"/>
    <property type="evidence" value="ECO:0007669"/>
    <property type="project" value="InterPro"/>
</dbReference>
<dbReference type="InterPro" id="IPR002205">
    <property type="entry name" value="Topo_IIA_dom_A"/>
</dbReference>
<dbReference type="Proteomes" id="UP000193420">
    <property type="component" value="Unassembled WGS sequence"/>
</dbReference>
<dbReference type="GO" id="GO:0003918">
    <property type="term" value="F:DNA topoisomerase type II (double strand cut, ATP-hydrolyzing) activity"/>
    <property type="evidence" value="ECO:0007669"/>
    <property type="project" value="UniProtKB-EC"/>
</dbReference>
<dbReference type="GO" id="GO:0006265">
    <property type="term" value="P:DNA topological change"/>
    <property type="evidence" value="ECO:0007669"/>
    <property type="project" value="UniProtKB-UniRule"/>
</dbReference>
<organism evidence="9 10">
    <name type="scientific">Arenibacter troitsensis</name>
    <dbReference type="NCBI Taxonomy" id="188872"/>
    <lineage>
        <taxon>Bacteria</taxon>
        <taxon>Pseudomonadati</taxon>
        <taxon>Bacteroidota</taxon>
        <taxon>Flavobacteriia</taxon>
        <taxon>Flavobacteriales</taxon>
        <taxon>Flavobacteriaceae</taxon>
        <taxon>Arenibacter</taxon>
    </lineage>
</organism>